<comment type="caution">
    <text evidence="1">The sequence shown here is derived from an EMBL/GenBank/DDBJ whole genome shotgun (WGS) entry which is preliminary data.</text>
</comment>
<dbReference type="AlphaFoldDB" id="A0AAW9R5Q5"/>
<evidence type="ECO:0000313" key="1">
    <source>
        <dbReference type="EMBL" id="MEJ1249839.1"/>
    </source>
</evidence>
<evidence type="ECO:0000313" key="2">
    <source>
        <dbReference type="Proteomes" id="UP001364472"/>
    </source>
</evidence>
<dbReference type="GO" id="GO:0003677">
    <property type="term" value="F:DNA binding"/>
    <property type="evidence" value="ECO:0007669"/>
    <property type="project" value="UniProtKB-KW"/>
</dbReference>
<keyword evidence="2" id="KW-1185">Reference proteome</keyword>
<dbReference type="RefSeq" id="WP_337335609.1">
    <property type="nucleotide sequence ID" value="NZ_JBBDHC010000012.1"/>
</dbReference>
<accession>A0AAW9R5Q5</accession>
<name>A0AAW9R5Q5_9GAMM</name>
<proteinExistence type="predicted"/>
<gene>
    <name evidence="1" type="ORF">WB794_09170</name>
</gene>
<keyword evidence="1" id="KW-0238">DNA-binding</keyword>
<organism evidence="1 2">
    <name type="scientific">Denitratimonas tolerans</name>
    <dbReference type="NCBI Taxonomy" id="1338420"/>
    <lineage>
        <taxon>Bacteria</taxon>
        <taxon>Pseudomonadati</taxon>
        <taxon>Pseudomonadota</taxon>
        <taxon>Gammaproteobacteria</taxon>
        <taxon>Lysobacterales</taxon>
        <taxon>Lysobacteraceae</taxon>
        <taxon>Denitratimonas</taxon>
    </lineage>
</organism>
<reference evidence="1 2" key="1">
    <citation type="journal article" date="2016" name="Antonie Van Leeuwenhoek">
        <title>Denitratimonas tolerans gen. nov., sp. nov., a denitrifying bacterium isolated from a bioreactor for tannery wastewater treatment.</title>
        <authorList>
            <person name="Han S.I."/>
            <person name="Kim J.O."/>
            <person name="Lee Y.R."/>
            <person name="Ekpeghere K.I."/>
            <person name="Koh S.C."/>
            <person name="Whang K.S."/>
        </authorList>
    </citation>
    <scope>NUCLEOTIDE SEQUENCE [LARGE SCALE GENOMIC DNA]</scope>
    <source>
        <strain evidence="1 2">KACC 17565</strain>
    </source>
</reference>
<sequence length="176" mass="19119">MHEYEFTLKFRLPDANADPEQFIDALAEAGCDDAAVGVGQQGRIALAFTREATSASEAIVSAVQEVRGAIPGAELVEASPDFVGLTDVADLVGCSRQNIRKLMITHSATFPAAVHEGSQAFWHLRPVLLWFSETQKRAIDRALIEVSEVTMNLNIAKETRRLPGAGLPKELETLFA</sequence>
<protein>
    <submittedName>
        <fullName evidence="1">DNA-binding protein</fullName>
    </submittedName>
</protein>
<dbReference type="EMBL" id="JBBDHC010000012">
    <property type="protein sequence ID" value="MEJ1249839.1"/>
    <property type="molecule type" value="Genomic_DNA"/>
</dbReference>
<dbReference type="Proteomes" id="UP001364472">
    <property type="component" value="Unassembled WGS sequence"/>
</dbReference>